<feature type="signal peptide" evidence="1">
    <location>
        <begin position="1"/>
        <end position="16"/>
    </location>
</feature>
<proteinExistence type="predicted"/>
<dbReference type="AlphaFoldDB" id="A0A8S1DWT5"/>
<dbReference type="Proteomes" id="UP000494165">
    <property type="component" value="Unassembled WGS sequence"/>
</dbReference>
<evidence type="ECO:0000313" key="2">
    <source>
        <dbReference type="EMBL" id="CAB3385522.1"/>
    </source>
</evidence>
<dbReference type="EMBL" id="CADEPI010000418">
    <property type="protein sequence ID" value="CAB3385522.1"/>
    <property type="molecule type" value="Genomic_DNA"/>
</dbReference>
<gene>
    <name evidence="2" type="ORF">CLODIP_2_CD12183</name>
</gene>
<evidence type="ECO:0000313" key="3">
    <source>
        <dbReference type="Proteomes" id="UP000494165"/>
    </source>
</evidence>
<protein>
    <submittedName>
        <fullName evidence="2">Uncharacterized protein</fullName>
    </submittedName>
</protein>
<sequence>MKTTVLFVLLISAVHALKFVRRSSGSLCVDDEEGKLRFEPQAPLKMNLGKVVVSNWDVSDMMHADFDLNAFVNTCLSNSVFVVNFFY</sequence>
<comment type="caution">
    <text evidence="2">The sequence shown here is derived from an EMBL/GenBank/DDBJ whole genome shotgun (WGS) entry which is preliminary data.</text>
</comment>
<keyword evidence="3" id="KW-1185">Reference proteome</keyword>
<accession>A0A8S1DWT5</accession>
<organism evidence="2 3">
    <name type="scientific">Cloeon dipterum</name>
    <dbReference type="NCBI Taxonomy" id="197152"/>
    <lineage>
        <taxon>Eukaryota</taxon>
        <taxon>Metazoa</taxon>
        <taxon>Ecdysozoa</taxon>
        <taxon>Arthropoda</taxon>
        <taxon>Hexapoda</taxon>
        <taxon>Insecta</taxon>
        <taxon>Pterygota</taxon>
        <taxon>Palaeoptera</taxon>
        <taxon>Ephemeroptera</taxon>
        <taxon>Pisciforma</taxon>
        <taxon>Baetidae</taxon>
        <taxon>Cloeon</taxon>
    </lineage>
</organism>
<evidence type="ECO:0000256" key="1">
    <source>
        <dbReference type="SAM" id="SignalP"/>
    </source>
</evidence>
<feature type="chain" id="PRO_5035804406" evidence="1">
    <location>
        <begin position="17"/>
        <end position="87"/>
    </location>
</feature>
<keyword evidence="1" id="KW-0732">Signal</keyword>
<reference evidence="2 3" key="1">
    <citation type="submission" date="2020-04" db="EMBL/GenBank/DDBJ databases">
        <authorList>
            <person name="Alioto T."/>
            <person name="Alioto T."/>
            <person name="Gomez Garrido J."/>
        </authorList>
    </citation>
    <scope>NUCLEOTIDE SEQUENCE [LARGE SCALE GENOMIC DNA]</scope>
</reference>
<name>A0A8S1DWT5_9INSE</name>